<evidence type="ECO:0000313" key="4">
    <source>
        <dbReference type="EMBL" id="TGA92660.1"/>
    </source>
</evidence>
<keyword evidence="2" id="KW-0472">Membrane</keyword>
<gene>
    <name evidence="4" type="ORF">E4099_27345</name>
</gene>
<reference evidence="4 5" key="1">
    <citation type="submission" date="2019-03" db="EMBL/GenBank/DDBJ databases">
        <authorList>
            <person name="Gonzalez-Pimentel J.L."/>
        </authorList>
    </citation>
    <scope>NUCLEOTIDE SEQUENCE [LARGE SCALE GENOMIC DNA]</scope>
    <source>
        <strain evidence="4 5">JCM 31289</strain>
    </source>
</reference>
<dbReference type="InterPro" id="IPR012495">
    <property type="entry name" value="TadE-like_dom"/>
</dbReference>
<feature type="domain" description="TadE-like" evidence="3">
    <location>
        <begin position="72"/>
        <end position="114"/>
    </location>
</feature>
<keyword evidence="5" id="KW-1185">Reference proteome</keyword>
<dbReference type="Pfam" id="PF07811">
    <property type="entry name" value="TadE"/>
    <property type="match status" value="1"/>
</dbReference>
<comment type="caution">
    <text evidence="4">The sequence shown here is derived from an EMBL/GenBank/DDBJ whole genome shotgun (WGS) entry which is preliminary data.</text>
</comment>
<sequence length="194" mass="19409">MRYAWLSRRVRPAGRAGDAVPLPAQRARDGAGSTGDPAPGRAPRAGDAAPGPAPRTPTGRTPGRGGRRADRGIVSIELVGFLPLLLLVALAAIQLGLSAYAAQQAGTAARAAARTASADRPEATPAGAGRAAMSGWLADGASITVSEGDGEARATVRVEIPSVIPGLHFGSAQRTATMPRTEDGPLPAGAGGAR</sequence>
<accession>A0A4Z0G8J0</accession>
<evidence type="ECO:0000313" key="5">
    <source>
        <dbReference type="Proteomes" id="UP000297948"/>
    </source>
</evidence>
<dbReference type="EMBL" id="SRID01000386">
    <property type="protein sequence ID" value="TGA92660.1"/>
    <property type="molecule type" value="Genomic_DNA"/>
</dbReference>
<keyword evidence="2" id="KW-0812">Transmembrane</keyword>
<name>A0A4Z0G8J0_9ACTN</name>
<feature type="region of interest" description="Disordered" evidence="1">
    <location>
        <begin position="171"/>
        <end position="194"/>
    </location>
</feature>
<dbReference type="Proteomes" id="UP000297948">
    <property type="component" value="Unassembled WGS sequence"/>
</dbReference>
<dbReference type="AlphaFoldDB" id="A0A4Z0G8J0"/>
<proteinExistence type="predicted"/>
<feature type="transmembrane region" description="Helical" evidence="2">
    <location>
        <begin position="74"/>
        <end position="97"/>
    </location>
</feature>
<keyword evidence="2" id="KW-1133">Transmembrane helix</keyword>
<feature type="region of interest" description="Disordered" evidence="1">
    <location>
        <begin position="1"/>
        <end position="68"/>
    </location>
</feature>
<evidence type="ECO:0000256" key="2">
    <source>
        <dbReference type="SAM" id="Phobius"/>
    </source>
</evidence>
<evidence type="ECO:0000256" key="1">
    <source>
        <dbReference type="SAM" id="MobiDB-lite"/>
    </source>
</evidence>
<feature type="compositionally biased region" description="Low complexity" evidence="1">
    <location>
        <begin position="34"/>
        <end position="61"/>
    </location>
</feature>
<evidence type="ECO:0000259" key="3">
    <source>
        <dbReference type="Pfam" id="PF07811"/>
    </source>
</evidence>
<dbReference type="OrthoDB" id="4335656at2"/>
<organism evidence="4 5">
    <name type="scientific">Streptomyces palmae</name>
    <dbReference type="NCBI Taxonomy" id="1701085"/>
    <lineage>
        <taxon>Bacteria</taxon>
        <taxon>Bacillati</taxon>
        <taxon>Actinomycetota</taxon>
        <taxon>Actinomycetes</taxon>
        <taxon>Kitasatosporales</taxon>
        <taxon>Streptomycetaceae</taxon>
        <taxon>Streptomyces</taxon>
    </lineage>
</organism>
<protein>
    <submittedName>
        <fullName evidence="4">Septum formation initiator</fullName>
    </submittedName>
</protein>